<feature type="domain" description="Peptidase M10 metallopeptidase" evidence="6">
    <location>
        <begin position="54"/>
        <end position="183"/>
    </location>
</feature>
<evidence type="ECO:0000256" key="2">
    <source>
        <dbReference type="ARBA" id="ARBA00022723"/>
    </source>
</evidence>
<keyword evidence="2" id="KW-0479">Metal-binding</keyword>
<gene>
    <name evidence="7" type="ORF">H9843_03810</name>
</gene>
<keyword evidence="1" id="KW-0645">Protease</keyword>
<comment type="caution">
    <text evidence="7">The sequence shown here is derived from an EMBL/GenBank/DDBJ whole genome shotgun (WGS) entry which is preliminary data.</text>
</comment>
<feature type="region of interest" description="Disordered" evidence="5">
    <location>
        <begin position="1"/>
        <end position="37"/>
    </location>
</feature>
<proteinExistence type="predicted"/>
<organism evidence="7 8">
    <name type="scientific">Candidatus Limosilactobacillus merdavium</name>
    <dbReference type="NCBI Taxonomy" id="2838651"/>
    <lineage>
        <taxon>Bacteria</taxon>
        <taxon>Bacillati</taxon>
        <taxon>Bacillota</taxon>
        <taxon>Bacilli</taxon>
        <taxon>Lactobacillales</taxon>
        <taxon>Lactobacillaceae</taxon>
        <taxon>Limosilactobacillus</taxon>
    </lineage>
</organism>
<sequence>MQTQNIINQVTGKKKAKPKLAKDNSQKTTKKQATYSKPIGKWPTNSATIYIDIKDPVLRSAAKSAIKAWNNTGAFTFHVIKNQKKANILFTTINDDKDGAAGLTEANINSGNDNFIYVRVELNEAYLLDPLYGYSQRRIINTAEHELGHAIGLHHTNDVSVMQPSGSNYPIQSTDVHNVKLLYSKKNPDNHSMSGQSNVTNNN</sequence>
<protein>
    <submittedName>
        <fullName evidence="7">Matrixin family metalloprotease</fullName>
        <ecNumber evidence="7">3.4.24.-</ecNumber>
    </submittedName>
</protein>
<dbReference type="GO" id="GO:0006508">
    <property type="term" value="P:proteolysis"/>
    <property type="evidence" value="ECO:0007669"/>
    <property type="project" value="UniProtKB-KW"/>
</dbReference>
<accession>A0A9E2KTX1</accession>
<keyword evidence="4" id="KW-0862">Zinc</keyword>
<evidence type="ECO:0000256" key="5">
    <source>
        <dbReference type="SAM" id="MobiDB-lite"/>
    </source>
</evidence>
<reference evidence="7" key="2">
    <citation type="submission" date="2021-04" db="EMBL/GenBank/DDBJ databases">
        <authorList>
            <person name="Gilroy R."/>
        </authorList>
    </citation>
    <scope>NUCLEOTIDE SEQUENCE</scope>
    <source>
        <strain evidence="7">876</strain>
    </source>
</reference>
<dbReference type="InterPro" id="IPR024079">
    <property type="entry name" value="MetalloPept_cat_dom_sf"/>
</dbReference>
<dbReference type="EC" id="3.4.24.-" evidence="7"/>
<dbReference type="CDD" id="cd04268">
    <property type="entry name" value="ZnMc_MMP_like"/>
    <property type="match status" value="1"/>
</dbReference>
<evidence type="ECO:0000256" key="1">
    <source>
        <dbReference type="ARBA" id="ARBA00022670"/>
    </source>
</evidence>
<evidence type="ECO:0000313" key="7">
    <source>
        <dbReference type="EMBL" id="MBU3830006.1"/>
    </source>
</evidence>
<feature type="compositionally biased region" description="Polar residues" evidence="5">
    <location>
        <begin position="1"/>
        <end position="11"/>
    </location>
</feature>
<evidence type="ECO:0000313" key="8">
    <source>
        <dbReference type="Proteomes" id="UP000824180"/>
    </source>
</evidence>
<dbReference type="Gene3D" id="3.40.390.10">
    <property type="entry name" value="Collagenase (Catalytic Domain)"/>
    <property type="match status" value="1"/>
</dbReference>
<dbReference type="AlphaFoldDB" id="A0A9E2KTX1"/>
<dbReference type="GO" id="GO:0004222">
    <property type="term" value="F:metalloendopeptidase activity"/>
    <property type="evidence" value="ECO:0007669"/>
    <property type="project" value="InterPro"/>
</dbReference>
<evidence type="ECO:0000256" key="4">
    <source>
        <dbReference type="ARBA" id="ARBA00022833"/>
    </source>
</evidence>
<dbReference type="GO" id="GO:0031012">
    <property type="term" value="C:extracellular matrix"/>
    <property type="evidence" value="ECO:0007669"/>
    <property type="project" value="InterPro"/>
</dbReference>
<dbReference type="Pfam" id="PF00413">
    <property type="entry name" value="Peptidase_M10"/>
    <property type="match status" value="1"/>
</dbReference>
<evidence type="ECO:0000256" key="3">
    <source>
        <dbReference type="ARBA" id="ARBA00022801"/>
    </source>
</evidence>
<keyword evidence="7" id="KW-0482">Metalloprotease</keyword>
<dbReference type="EMBL" id="JAHLFK010000034">
    <property type="protein sequence ID" value="MBU3830006.1"/>
    <property type="molecule type" value="Genomic_DNA"/>
</dbReference>
<dbReference type="InterPro" id="IPR001818">
    <property type="entry name" value="Pept_M10_metallopeptidase"/>
</dbReference>
<evidence type="ECO:0000259" key="6">
    <source>
        <dbReference type="Pfam" id="PF00413"/>
    </source>
</evidence>
<name>A0A9E2KTX1_9LACO</name>
<keyword evidence="3 7" id="KW-0378">Hydrolase</keyword>
<dbReference type="SUPFAM" id="SSF55486">
    <property type="entry name" value="Metalloproteases ('zincins'), catalytic domain"/>
    <property type="match status" value="1"/>
</dbReference>
<dbReference type="Proteomes" id="UP000824180">
    <property type="component" value="Unassembled WGS sequence"/>
</dbReference>
<reference evidence="7" key="1">
    <citation type="journal article" date="2021" name="PeerJ">
        <title>Extensive microbial diversity within the chicken gut microbiome revealed by metagenomics and culture.</title>
        <authorList>
            <person name="Gilroy R."/>
            <person name="Ravi A."/>
            <person name="Getino M."/>
            <person name="Pursley I."/>
            <person name="Horton D.L."/>
            <person name="Alikhan N.F."/>
            <person name="Baker D."/>
            <person name="Gharbi K."/>
            <person name="Hall N."/>
            <person name="Watson M."/>
            <person name="Adriaenssens E.M."/>
            <person name="Foster-Nyarko E."/>
            <person name="Jarju S."/>
            <person name="Secka A."/>
            <person name="Antonio M."/>
            <person name="Oren A."/>
            <person name="Chaudhuri R.R."/>
            <person name="La Ragione R."/>
            <person name="Hildebrand F."/>
            <person name="Pallen M.J."/>
        </authorList>
    </citation>
    <scope>NUCLEOTIDE SEQUENCE</scope>
    <source>
        <strain evidence="7">876</strain>
    </source>
</reference>
<dbReference type="GO" id="GO:0008270">
    <property type="term" value="F:zinc ion binding"/>
    <property type="evidence" value="ECO:0007669"/>
    <property type="project" value="InterPro"/>
</dbReference>